<evidence type="ECO:0000313" key="4">
    <source>
        <dbReference type="Proteomes" id="UP001152747"/>
    </source>
</evidence>
<dbReference type="OrthoDB" id="6159456at2759"/>
<gene>
    <name evidence="3" type="ORF">CAMP_LOCUS16413</name>
</gene>
<keyword evidence="1" id="KW-1133">Transmembrane helix</keyword>
<feature type="domain" description="7TM GPCR serpentine receptor class x (Srx)" evidence="2">
    <location>
        <begin position="30"/>
        <end position="288"/>
    </location>
</feature>
<proteinExistence type="predicted"/>
<name>A0A9P1NA34_9PELO</name>
<feature type="transmembrane region" description="Helical" evidence="1">
    <location>
        <begin position="134"/>
        <end position="156"/>
    </location>
</feature>
<dbReference type="PANTHER" id="PTHR23017">
    <property type="entry name" value="SERPENTINE RECEPTOR, CLASS X"/>
    <property type="match status" value="1"/>
</dbReference>
<keyword evidence="1" id="KW-0472">Membrane</keyword>
<keyword evidence="1" id="KW-0812">Transmembrane</keyword>
<protein>
    <recommendedName>
        <fullName evidence="2">7TM GPCR serpentine receptor class x (Srx) domain-containing protein</fullName>
    </recommendedName>
</protein>
<dbReference type="PANTHER" id="PTHR23017:SF24">
    <property type="entry name" value="7TM GPCR SERPENTINE RECEPTOR CLASS X (SRX) DOMAIN-CONTAINING PROTEIN-RELATED"/>
    <property type="match status" value="1"/>
</dbReference>
<feature type="transmembrane region" description="Helical" evidence="1">
    <location>
        <begin position="193"/>
        <end position="211"/>
    </location>
</feature>
<evidence type="ECO:0000259" key="2">
    <source>
        <dbReference type="Pfam" id="PF10328"/>
    </source>
</evidence>
<keyword evidence="4" id="KW-1185">Reference proteome</keyword>
<dbReference type="Proteomes" id="UP001152747">
    <property type="component" value="Unassembled WGS sequence"/>
</dbReference>
<accession>A0A9P1NA34</accession>
<dbReference type="Pfam" id="PF10328">
    <property type="entry name" value="7TM_GPCR_Srx"/>
    <property type="match status" value="1"/>
</dbReference>
<comment type="caution">
    <text evidence="3">The sequence shown here is derived from an EMBL/GenBank/DDBJ whole genome shotgun (WGS) entry which is preliminary data.</text>
</comment>
<dbReference type="AlphaFoldDB" id="A0A9P1NA34"/>
<feature type="transmembrane region" description="Helical" evidence="1">
    <location>
        <begin position="66"/>
        <end position="88"/>
    </location>
</feature>
<dbReference type="Gene3D" id="1.20.1070.10">
    <property type="entry name" value="Rhodopsin 7-helix transmembrane proteins"/>
    <property type="match status" value="1"/>
</dbReference>
<organism evidence="3 4">
    <name type="scientific">Caenorhabditis angaria</name>
    <dbReference type="NCBI Taxonomy" id="860376"/>
    <lineage>
        <taxon>Eukaryota</taxon>
        <taxon>Metazoa</taxon>
        <taxon>Ecdysozoa</taxon>
        <taxon>Nematoda</taxon>
        <taxon>Chromadorea</taxon>
        <taxon>Rhabditida</taxon>
        <taxon>Rhabditina</taxon>
        <taxon>Rhabditomorpha</taxon>
        <taxon>Rhabditoidea</taxon>
        <taxon>Rhabditidae</taxon>
        <taxon>Peloderinae</taxon>
        <taxon>Caenorhabditis</taxon>
    </lineage>
</organism>
<feature type="transmembrane region" description="Helical" evidence="1">
    <location>
        <begin position="234"/>
        <end position="255"/>
    </location>
</feature>
<dbReference type="SUPFAM" id="SSF81321">
    <property type="entry name" value="Family A G protein-coupled receptor-like"/>
    <property type="match status" value="1"/>
</dbReference>
<feature type="transmembrane region" description="Helical" evidence="1">
    <location>
        <begin position="275"/>
        <end position="296"/>
    </location>
</feature>
<evidence type="ECO:0000313" key="3">
    <source>
        <dbReference type="EMBL" id="CAI5453776.1"/>
    </source>
</evidence>
<dbReference type="InterPro" id="IPR019430">
    <property type="entry name" value="7TM_GPCR_serpentine_rcpt_Srx"/>
</dbReference>
<evidence type="ECO:0000256" key="1">
    <source>
        <dbReference type="SAM" id="Phobius"/>
    </source>
</evidence>
<feature type="transmembrane region" description="Helical" evidence="1">
    <location>
        <begin position="108"/>
        <end position="127"/>
    </location>
</feature>
<sequence length="308" mass="36046">MLSDLVYQSKDDYVQDLQDVQAGILIFFENLVGFFMTLIAIQGFVTIPAMKVSFGYLMKWQLANQLLASLNSASFYFFGVLLDIKFVINNSRAWGLFTTMLSPMIMSQYLMISFNRFFALATPVLYLRMYEPKMLRFYVSACWIIPVLYISLFTYYNECDYKFYHYGWVFSYGVTEKCGTKFQYLIRGVQTSLAYSIFLVDCVTMVLFVCFRKRVLKSHSSEIRKREINFGKQVVIQGFVFMSHGVLYNLGYSWFPQSISEKWRVFWTTAFFSNLAQIFCTIVIFVFNADFSKWIFGEKKTRIVSVSG</sequence>
<dbReference type="EMBL" id="CANHGI010000005">
    <property type="protein sequence ID" value="CAI5453776.1"/>
    <property type="molecule type" value="Genomic_DNA"/>
</dbReference>
<reference evidence="3" key="1">
    <citation type="submission" date="2022-11" db="EMBL/GenBank/DDBJ databases">
        <authorList>
            <person name="Kikuchi T."/>
        </authorList>
    </citation>
    <scope>NUCLEOTIDE SEQUENCE</scope>
    <source>
        <strain evidence="3">PS1010</strain>
    </source>
</reference>
<feature type="transmembrane region" description="Helical" evidence="1">
    <location>
        <begin position="20"/>
        <end position="45"/>
    </location>
</feature>